<keyword evidence="3" id="KW-1185">Reference proteome</keyword>
<feature type="domain" description="DUF4097" evidence="1">
    <location>
        <begin position="90"/>
        <end position="226"/>
    </location>
</feature>
<dbReference type="Pfam" id="PF13349">
    <property type="entry name" value="DUF4097"/>
    <property type="match status" value="1"/>
</dbReference>
<comment type="caution">
    <text evidence="2">The sequence shown here is derived from an EMBL/GenBank/DDBJ whole genome shotgun (WGS) entry which is preliminary data.</text>
</comment>
<evidence type="ECO:0000313" key="2">
    <source>
        <dbReference type="EMBL" id="POM73953.1"/>
    </source>
</evidence>
<proteinExistence type="predicted"/>
<reference evidence="2 3" key="1">
    <citation type="journal article" date="2017" name="Genome Biol. Evol.">
        <title>Phytophthora megakarya and P. palmivora, closely related causal agents of cacao black pod rot, underwent increases in genome sizes and gene numbers by different mechanisms.</title>
        <authorList>
            <person name="Ali S.S."/>
            <person name="Shao J."/>
            <person name="Lary D.J."/>
            <person name="Kronmiller B."/>
            <person name="Shen D."/>
            <person name="Strem M.D."/>
            <person name="Amoako-Attah I."/>
            <person name="Akrofi A.Y."/>
            <person name="Begoude B.A."/>
            <person name="Ten Hoopen G.M."/>
            <person name="Coulibaly K."/>
            <person name="Kebe B.I."/>
            <person name="Melnick R.L."/>
            <person name="Guiltinan M.J."/>
            <person name="Tyler B.M."/>
            <person name="Meinhardt L.W."/>
            <person name="Bailey B.A."/>
        </authorList>
    </citation>
    <scope>NUCLEOTIDE SEQUENCE [LARGE SCALE GENOMIC DNA]</scope>
    <source>
        <strain evidence="3">sbr112.9</strain>
    </source>
</reference>
<organism evidence="2 3">
    <name type="scientific">Phytophthora palmivora</name>
    <dbReference type="NCBI Taxonomy" id="4796"/>
    <lineage>
        <taxon>Eukaryota</taxon>
        <taxon>Sar</taxon>
        <taxon>Stramenopiles</taxon>
        <taxon>Oomycota</taxon>
        <taxon>Peronosporomycetes</taxon>
        <taxon>Peronosporales</taxon>
        <taxon>Peronosporaceae</taxon>
        <taxon>Phytophthora</taxon>
    </lineage>
</organism>
<dbReference type="InterPro" id="IPR025164">
    <property type="entry name" value="Toastrack_DUF4097"/>
</dbReference>
<accession>A0A2P4Y822</accession>
<evidence type="ECO:0000259" key="1">
    <source>
        <dbReference type="Pfam" id="PF13349"/>
    </source>
</evidence>
<gene>
    <name evidence="2" type="ORF">PHPALM_9151</name>
</gene>
<dbReference type="OrthoDB" id="69410at2759"/>
<sequence length="284" mass="29688">MEVVVPQEPIRTLIVNSNTSVVVNGSDTMSFQGLTITTMQSSILCSNVGIQGGGLLLQSTSGDVTVESVIIDASTSSTAEYPARVYSALGLVSLSNVVLSQSDLDVETGASSLTFSVNTGRSHIQAKSSSASISVGDIQANWVTLKSATGDIYGTELLIDGNSAFTGRLEVTTISGSIDLEEITASGTVHVESASGKISVQLVTQTFAGMYYMRSEYGSMSIRQTNYSSDIISEAADSIDGLEKHGSINCDQATSNCLAFGSLYLRSTLGDIDIILGCDTYSCS</sequence>
<dbReference type="AlphaFoldDB" id="A0A2P4Y822"/>
<dbReference type="EMBL" id="NCKW01004964">
    <property type="protein sequence ID" value="POM73953.1"/>
    <property type="molecule type" value="Genomic_DNA"/>
</dbReference>
<protein>
    <recommendedName>
        <fullName evidence="1">DUF4097 domain-containing protein</fullName>
    </recommendedName>
</protein>
<dbReference type="Proteomes" id="UP000237271">
    <property type="component" value="Unassembled WGS sequence"/>
</dbReference>
<evidence type="ECO:0000313" key="3">
    <source>
        <dbReference type="Proteomes" id="UP000237271"/>
    </source>
</evidence>
<name>A0A2P4Y822_9STRA</name>